<dbReference type="EMBL" id="CP032157">
    <property type="protein sequence ID" value="AXY78712.1"/>
    <property type="molecule type" value="Genomic_DNA"/>
</dbReference>
<dbReference type="Gene3D" id="3.40.50.1820">
    <property type="entry name" value="alpha/beta hydrolase"/>
    <property type="match status" value="1"/>
</dbReference>
<dbReference type="Proteomes" id="UP000263900">
    <property type="component" value="Chromosome"/>
</dbReference>
<evidence type="ECO:0000259" key="1">
    <source>
        <dbReference type="Pfam" id="PF00561"/>
    </source>
</evidence>
<dbReference type="InterPro" id="IPR000073">
    <property type="entry name" value="AB_hydrolase_1"/>
</dbReference>
<dbReference type="GO" id="GO:0016020">
    <property type="term" value="C:membrane"/>
    <property type="evidence" value="ECO:0007669"/>
    <property type="project" value="TreeGrafter"/>
</dbReference>
<dbReference type="KEGG" id="pseg:D3H65_20690"/>
<evidence type="ECO:0000313" key="2">
    <source>
        <dbReference type="EMBL" id="AXY78712.1"/>
    </source>
</evidence>
<reference evidence="2 3" key="1">
    <citation type="submission" date="2018-09" db="EMBL/GenBank/DDBJ databases">
        <title>Genome sequencing of strain 6GH32-13.</title>
        <authorList>
            <person name="Weon H.-Y."/>
            <person name="Heo J."/>
            <person name="Kwon S.-W."/>
        </authorList>
    </citation>
    <scope>NUCLEOTIDE SEQUENCE [LARGE SCALE GENOMIC DNA]</scope>
    <source>
        <strain evidence="2 3">5GH32-13</strain>
    </source>
</reference>
<dbReference type="OrthoDB" id="1224630at2"/>
<name>A0A3B7MVW2_9BACT</name>
<evidence type="ECO:0000313" key="3">
    <source>
        <dbReference type="Proteomes" id="UP000263900"/>
    </source>
</evidence>
<gene>
    <name evidence="2" type="ORF">D3H65_20690</name>
</gene>
<dbReference type="SUPFAM" id="SSF53474">
    <property type="entry name" value="alpha/beta-Hydrolases"/>
    <property type="match status" value="1"/>
</dbReference>
<keyword evidence="3" id="KW-1185">Reference proteome</keyword>
<feature type="domain" description="AB hydrolase-1" evidence="1">
    <location>
        <begin position="40"/>
        <end position="172"/>
    </location>
</feature>
<dbReference type="PANTHER" id="PTHR43798:SF33">
    <property type="entry name" value="HYDROLASE, PUTATIVE (AFU_ORTHOLOGUE AFUA_2G14860)-RELATED"/>
    <property type="match status" value="1"/>
</dbReference>
<organism evidence="2 3">
    <name type="scientific">Paraflavitalea soli</name>
    <dbReference type="NCBI Taxonomy" id="2315862"/>
    <lineage>
        <taxon>Bacteria</taxon>
        <taxon>Pseudomonadati</taxon>
        <taxon>Bacteroidota</taxon>
        <taxon>Chitinophagia</taxon>
        <taxon>Chitinophagales</taxon>
        <taxon>Chitinophagaceae</taxon>
        <taxon>Paraflavitalea</taxon>
    </lineage>
</organism>
<dbReference type="Pfam" id="PF00561">
    <property type="entry name" value="Abhydrolase_1"/>
    <property type="match status" value="1"/>
</dbReference>
<dbReference type="InterPro" id="IPR050266">
    <property type="entry name" value="AB_hydrolase_sf"/>
</dbReference>
<dbReference type="PRINTS" id="PR00111">
    <property type="entry name" value="ABHYDROLASE"/>
</dbReference>
<dbReference type="GO" id="GO:0016787">
    <property type="term" value="F:hydrolase activity"/>
    <property type="evidence" value="ECO:0007669"/>
    <property type="project" value="UniProtKB-KW"/>
</dbReference>
<keyword evidence="2" id="KW-0378">Hydrolase</keyword>
<proteinExistence type="predicted"/>
<dbReference type="InterPro" id="IPR029058">
    <property type="entry name" value="AB_hydrolase_fold"/>
</dbReference>
<dbReference type="AlphaFoldDB" id="A0A3B7MVW2"/>
<protein>
    <submittedName>
        <fullName evidence="2">Alpha/beta hydrolase</fullName>
    </submittedName>
</protein>
<dbReference type="PANTHER" id="PTHR43798">
    <property type="entry name" value="MONOACYLGLYCEROL LIPASE"/>
    <property type="match status" value="1"/>
</dbReference>
<accession>A0A3B7MVW2</accession>
<sequence>MTNREVRKYYEHKPVKPTYFTIRNDSVSLFCATTGADTLPPLLMIHGAPGAWYGSRNLLDDSLLQQHFHIIAVDRLGYNKSRFKGKRKAVTSITTQAVAIHEAMRLNRSHKPGVVMGSSYGAPIAGKMALLYPQEYNHLVMLAAAIDPDQEKFWWFHPFINGGPPYWLFPRFIKSATDEKFSHVEELRKLLPEWKNLKVPVTVVQGGEDDIIEPTNLDFAKQILQGKLANFIYLPNAGHLIRLQRPDIVRAILLNPLPGAKGNTSIGK</sequence>